<dbReference type="AlphaFoldDB" id="K6YQE6"/>
<evidence type="ECO:0000313" key="2">
    <source>
        <dbReference type="Proteomes" id="UP000006263"/>
    </source>
</evidence>
<dbReference type="EMBL" id="BAEP01000075">
    <property type="protein sequence ID" value="GAC26216.1"/>
    <property type="molecule type" value="Genomic_DNA"/>
</dbReference>
<protein>
    <submittedName>
        <fullName evidence="1">Uncharacterized protein</fullName>
    </submittedName>
</protein>
<organism evidence="1 2">
    <name type="scientific">Paraglaciecola mesophila KMM 241</name>
    <dbReference type="NCBI Taxonomy" id="1128912"/>
    <lineage>
        <taxon>Bacteria</taxon>
        <taxon>Pseudomonadati</taxon>
        <taxon>Pseudomonadota</taxon>
        <taxon>Gammaproteobacteria</taxon>
        <taxon>Alteromonadales</taxon>
        <taxon>Alteromonadaceae</taxon>
        <taxon>Paraglaciecola</taxon>
    </lineage>
</organism>
<accession>K6YQE6</accession>
<sequence length="39" mass="4395">MLHFKLENKNLLNGIPPVSTCLQDGKVQLLDKSQISDKE</sequence>
<proteinExistence type="predicted"/>
<evidence type="ECO:0000313" key="1">
    <source>
        <dbReference type="EMBL" id="GAC26216.1"/>
    </source>
</evidence>
<dbReference type="Proteomes" id="UP000006263">
    <property type="component" value="Unassembled WGS sequence"/>
</dbReference>
<gene>
    <name evidence="1" type="ORF">GMES_3943</name>
</gene>
<comment type="caution">
    <text evidence="1">The sequence shown here is derived from an EMBL/GenBank/DDBJ whole genome shotgun (WGS) entry which is preliminary data.</text>
</comment>
<reference evidence="1 2" key="1">
    <citation type="journal article" date="2017" name="Antonie Van Leeuwenhoek">
        <title>Rhizobium rhizosphaerae sp. nov., a novel species isolated from rice rhizosphere.</title>
        <authorList>
            <person name="Zhao J.J."/>
            <person name="Zhang J."/>
            <person name="Zhang R.J."/>
            <person name="Zhang C.W."/>
            <person name="Yin H.Q."/>
            <person name="Zhang X.X."/>
        </authorList>
    </citation>
    <scope>NUCLEOTIDE SEQUENCE [LARGE SCALE GENOMIC DNA]</scope>
    <source>
        <strain evidence="1 2">KMM 241</strain>
    </source>
</reference>
<name>K6YQE6_9ALTE</name>